<gene>
    <name evidence="1" type="ORF">M9458_051878</name>
</gene>
<evidence type="ECO:0000313" key="1">
    <source>
        <dbReference type="EMBL" id="KAL0152818.1"/>
    </source>
</evidence>
<dbReference type="AlphaFoldDB" id="A0ABD0MUB8"/>
<dbReference type="EMBL" id="JAMKFB020000183">
    <property type="protein sequence ID" value="KAL0152818.1"/>
    <property type="molecule type" value="Genomic_DNA"/>
</dbReference>
<organism evidence="1 2">
    <name type="scientific">Cirrhinus mrigala</name>
    <name type="common">Mrigala</name>
    <dbReference type="NCBI Taxonomy" id="683832"/>
    <lineage>
        <taxon>Eukaryota</taxon>
        <taxon>Metazoa</taxon>
        <taxon>Chordata</taxon>
        <taxon>Craniata</taxon>
        <taxon>Vertebrata</taxon>
        <taxon>Euteleostomi</taxon>
        <taxon>Actinopterygii</taxon>
        <taxon>Neopterygii</taxon>
        <taxon>Teleostei</taxon>
        <taxon>Ostariophysi</taxon>
        <taxon>Cypriniformes</taxon>
        <taxon>Cyprinidae</taxon>
        <taxon>Labeoninae</taxon>
        <taxon>Labeonini</taxon>
        <taxon>Cirrhinus</taxon>
    </lineage>
</organism>
<keyword evidence="2" id="KW-1185">Reference proteome</keyword>
<reference evidence="1 2" key="1">
    <citation type="submission" date="2024-05" db="EMBL/GenBank/DDBJ databases">
        <title>Genome sequencing and assembly of Indian major carp, Cirrhinus mrigala (Hamilton, 1822).</title>
        <authorList>
            <person name="Mohindra V."/>
            <person name="Chowdhury L.M."/>
            <person name="Lal K."/>
            <person name="Jena J.K."/>
        </authorList>
    </citation>
    <scope>NUCLEOTIDE SEQUENCE [LARGE SCALE GENOMIC DNA]</scope>
    <source>
        <strain evidence="1">CM1030</strain>
        <tissue evidence="1">Blood</tissue>
    </source>
</reference>
<feature type="non-terminal residue" evidence="1">
    <location>
        <position position="135"/>
    </location>
</feature>
<sequence>MQLLVRAFSWDWTTRRSAVIFPLCDFPLIELINLILYLNRSDFEEQDIKEDLQSRHPVPSEVHCHCQVKHADCYKDKFAGSSQVKTSGCVKAKLASRSKIQPSGHFKATPTSRFHIKPASFSHVKPPHQSPQTLE</sequence>
<proteinExistence type="predicted"/>
<dbReference type="Proteomes" id="UP001529510">
    <property type="component" value="Unassembled WGS sequence"/>
</dbReference>
<comment type="caution">
    <text evidence="1">The sequence shown here is derived from an EMBL/GenBank/DDBJ whole genome shotgun (WGS) entry which is preliminary data.</text>
</comment>
<name>A0ABD0MUB8_CIRMR</name>
<accession>A0ABD0MUB8</accession>
<evidence type="ECO:0000313" key="2">
    <source>
        <dbReference type="Proteomes" id="UP001529510"/>
    </source>
</evidence>
<protein>
    <submittedName>
        <fullName evidence="1">Uncharacterized protein</fullName>
    </submittedName>
</protein>